<dbReference type="GeneID" id="20077450"/>
<dbReference type="RefSeq" id="XP_008861400.1">
    <property type="nucleotide sequence ID" value="XM_008863178.1"/>
</dbReference>
<evidence type="ECO:0000313" key="1">
    <source>
        <dbReference type="EMBL" id="ETW09989.1"/>
    </source>
</evidence>
<name>A0A024UUI3_9STRA</name>
<accession>A0A024UUI3</accession>
<proteinExistence type="predicted"/>
<dbReference type="AlphaFoldDB" id="A0A024UUI3"/>
<organism evidence="1">
    <name type="scientific">Aphanomyces invadans</name>
    <dbReference type="NCBI Taxonomy" id="157072"/>
    <lineage>
        <taxon>Eukaryota</taxon>
        <taxon>Sar</taxon>
        <taxon>Stramenopiles</taxon>
        <taxon>Oomycota</taxon>
        <taxon>Saprolegniomycetes</taxon>
        <taxon>Saprolegniales</taxon>
        <taxon>Verrucalvaceae</taxon>
        <taxon>Aphanomyces</taxon>
    </lineage>
</organism>
<dbReference type="EMBL" id="KI913952">
    <property type="protein sequence ID" value="ETW09989.1"/>
    <property type="molecule type" value="Genomic_DNA"/>
</dbReference>
<protein>
    <submittedName>
        <fullName evidence="1">Uncharacterized protein</fullName>
    </submittedName>
</protein>
<gene>
    <name evidence="1" type="ORF">H310_00400</name>
</gene>
<dbReference type="VEuPathDB" id="FungiDB:H310_00400"/>
<sequence length="231" mass="25587">MALPLHPRRAGMYFQTILGRVSDIHARIAAFQRFYLTSLQACKAGAACLVLLGESQDGTPSVASISPNGLSLEVRQGPHVVVTIQLRDIGYVVCSSDEDEALWCRIHQSHGQDVTVAFTAATPSNKYDNTDDNNDNEFTFAQWVLVIMCTATALRQGDQDKSTRLLWQAARLRVVELTCLMGINQTFMEKSPHMEAISFLDAIQDTQRVLHDIAAADASVDLDSCWFLRVN</sequence>
<reference evidence="1" key="1">
    <citation type="submission" date="2013-12" db="EMBL/GenBank/DDBJ databases">
        <title>The Genome Sequence of Aphanomyces invadans NJM9701.</title>
        <authorList>
            <consortium name="The Broad Institute Genomics Platform"/>
            <person name="Russ C."/>
            <person name="Tyler B."/>
            <person name="van West P."/>
            <person name="Dieguez-Uribeondo J."/>
            <person name="Young S.K."/>
            <person name="Zeng Q."/>
            <person name="Gargeya S."/>
            <person name="Fitzgerald M."/>
            <person name="Abouelleil A."/>
            <person name="Alvarado L."/>
            <person name="Chapman S.B."/>
            <person name="Gainer-Dewar J."/>
            <person name="Goldberg J."/>
            <person name="Griggs A."/>
            <person name="Gujja S."/>
            <person name="Hansen M."/>
            <person name="Howarth C."/>
            <person name="Imamovic A."/>
            <person name="Ireland A."/>
            <person name="Larimer J."/>
            <person name="McCowan C."/>
            <person name="Murphy C."/>
            <person name="Pearson M."/>
            <person name="Poon T.W."/>
            <person name="Priest M."/>
            <person name="Roberts A."/>
            <person name="Saif S."/>
            <person name="Shea T."/>
            <person name="Sykes S."/>
            <person name="Wortman J."/>
            <person name="Nusbaum C."/>
            <person name="Birren B."/>
        </authorList>
    </citation>
    <scope>NUCLEOTIDE SEQUENCE [LARGE SCALE GENOMIC DNA]</scope>
    <source>
        <strain evidence="1">NJM9701</strain>
    </source>
</reference>
<dbReference type="OrthoDB" id="69756at2759"/>